<evidence type="ECO:0000256" key="1">
    <source>
        <dbReference type="SAM" id="SignalP"/>
    </source>
</evidence>
<dbReference type="EMBL" id="JARKIB010000054">
    <property type="protein sequence ID" value="KAJ7753708.1"/>
    <property type="molecule type" value="Genomic_DNA"/>
</dbReference>
<keyword evidence="3" id="KW-1185">Reference proteome</keyword>
<dbReference type="AlphaFoldDB" id="A0AAD7NBD1"/>
<comment type="caution">
    <text evidence="2">The sequence shown here is derived from an EMBL/GenBank/DDBJ whole genome shotgun (WGS) entry which is preliminary data.</text>
</comment>
<organism evidence="2 3">
    <name type="scientific">Mycena metata</name>
    <dbReference type="NCBI Taxonomy" id="1033252"/>
    <lineage>
        <taxon>Eukaryota</taxon>
        <taxon>Fungi</taxon>
        <taxon>Dikarya</taxon>
        <taxon>Basidiomycota</taxon>
        <taxon>Agaricomycotina</taxon>
        <taxon>Agaricomycetes</taxon>
        <taxon>Agaricomycetidae</taxon>
        <taxon>Agaricales</taxon>
        <taxon>Marasmiineae</taxon>
        <taxon>Mycenaceae</taxon>
        <taxon>Mycena</taxon>
    </lineage>
</organism>
<feature type="chain" id="PRO_5042014342" description="Secreted protein" evidence="1">
    <location>
        <begin position="25"/>
        <end position="77"/>
    </location>
</feature>
<feature type="signal peptide" evidence="1">
    <location>
        <begin position="1"/>
        <end position="24"/>
    </location>
</feature>
<evidence type="ECO:0000313" key="2">
    <source>
        <dbReference type="EMBL" id="KAJ7753708.1"/>
    </source>
</evidence>
<evidence type="ECO:0000313" key="3">
    <source>
        <dbReference type="Proteomes" id="UP001215598"/>
    </source>
</evidence>
<gene>
    <name evidence="2" type="ORF">B0H16DRAFT_1543713</name>
</gene>
<evidence type="ECO:0008006" key="4">
    <source>
        <dbReference type="Google" id="ProtNLM"/>
    </source>
</evidence>
<name>A0AAD7NBD1_9AGAR</name>
<keyword evidence="1" id="KW-0732">Signal</keyword>
<dbReference type="Proteomes" id="UP001215598">
    <property type="component" value="Unassembled WGS sequence"/>
</dbReference>
<reference evidence="2" key="1">
    <citation type="submission" date="2023-03" db="EMBL/GenBank/DDBJ databases">
        <title>Massive genome expansion in bonnet fungi (Mycena s.s.) driven by repeated elements and novel gene families across ecological guilds.</title>
        <authorList>
            <consortium name="Lawrence Berkeley National Laboratory"/>
            <person name="Harder C.B."/>
            <person name="Miyauchi S."/>
            <person name="Viragh M."/>
            <person name="Kuo A."/>
            <person name="Thoen E."/>
            <person name="Andreopoulos B."/>
            <person name="Lu D."/>
            <person name="Skrede I."/>
            <person name="Drula E."/>
            <person name="Henrissat B."/>
            <person name="Morin E."/>
            <person name="Kohler A."/>
            <person name="Barry K."/>
            <person name="LaButti K."/>
            <person name="Morin E."/>
            <person name="Salamov A."/>
            <person name="Lipzen A."/>
            <person name="Mereny Z."/>
            <person name="Hegedus B."/>
            <person name="Baldrian P."/>
            <person name="Stursova M."/>
            <person name="Weitz H."/>
            <person name="Taylor A."/>
            <person name="Grigoriev I.V."/>
            <person name="Nagy L.G."/>
            <person name="Martin F."/>
            <person name="Kauserud H."/>
        </authorList>
    </citation>
    <scope>NUCLEOTIDE SEQUENCE</scope>
    <source>
        <strain evidence="2">CBHHK182m</strain>
    </source>
</reference>
<proteinExistence type="predicted"/>
<sequence length="77" mass="9162">MRYSCSLYAFFALLSIFPTHDTHTHQDPKYTQRERCRRCTGRMWGTWRMRNNEQRDWGESRTRCGSKCTGTILALLA</sequence>
<protein>
    <recommendedName>
        <fullName evidence="4">Secreted protein</fullName>
    </recommendedName>
</protein>
<accession>A0AAD7NBD1</accession>